<dbReference type="Proteomes" id="UP000009097">
    <property type="component" value="Unassembled WGS sequence"/>
</dbReference>
<evidence type="ECO:0000313" key="3">
    <source>
        <dbReference type="Proteomes" id="UP000009097"/>
    </source>
</evidence>
<evidence type="ECO:0000313" key="2">
    <source>
        <dbReference type="EMBL" id="KNB16764.1"/>
    </source>
</evidence>
<evidence type="ECO:0000256" key="1">
    <source>
        <dbReference type="SAM" id="MobiDB-lite"/>
    </source>
</evidence>
<reference evidence="2" key="2">
    <citation type="journal article" date="2010" name="Nature">
        <title>Comparative genomics reveals mobile pathogenicity chromosomes in Fusarium.</title>
        <authorList>
            <person name="Ma L.J."/>
            <person name="van der Does H.C."/>
            <person name="Borkovich K.A."/>
            <person name="Coleman J.J."/>
            <person name="Daboussi M.J."/>
            <person name="Di Pietro A."/>
            <person name="Dufresne M."/>
            <person name="Freitag M."/>
            <person name="Grabherr M."/>
            <person name="Henrissat B."/>
            <person name="Houterman P.M."/>
            <person name="Kang S."/>
            <person name="Shim W.B."/>
            <person name="Woloshuk C."/>
            <person name="Xie X."/>
            <person name="Xu J.R."/>
            <person name="Antoniw J."/>
            <person name="Baker S.E."/>
            <person name="Bluhm B.H."/>
            <person name="Breakspear A."/>
            <person name="Brown D.W."/>
            <person name="Butchko R.A."/>
            <person name="Chapman S."/>
            <person name="Coulson R."/>
            <person name="Coutinho P.M."/>
            <person name="Danchin E.G."/>
            <person name="Diener A."/>
            <person name="Gale L.R."/>
            <person name="Gardiner D.M."/>
            <person name="Goff S."/>
            <person name="Hammond-Kosack K.E."/>
            <person name="Hilburn K."/>
            <person name="Hua-Van A."/>
            <person name="Jonkers W."/>
            <person name="Kazan K."/>
            <person name="Kodira C.D."/>
            <person name="Koehrsen M."/>
            <person name="Kumar L."/>
            <person name="Lee Y.H."/>
            <person name="Li L."/>
            <person name="Manners J.M."/>
            <person name="Miranda-Saavedra D."/>
            <person name="Mukherjee M."/>
            <person name="Park G."/>
            <person name="Park J."/>
            <person name="Park S.Y."/>
            <person name="Proctor R.H."/>
            <person name="Regev A."/>
            <person name="Ruiz-Roldan M.C."/>
            <person name="Sain D."/>
            <person name="Sakthikumar S."/>
            <person name="Sykes S."/>
            <person name="Schwartz D.C."/>
            <person name="Turgeon B.G."/>
            <person name="Wapinski I."/>
            <person name="Yoder O."/>
            <person name="Young S."/>
            <person name="Zeng Q."/>
            <person name="Zhou S."/>
            <person name="Galagan J."/>
            <person name="Cuomo C.A."/>
            <person name="Kistler H.C."/>
            <person name="Rep M."/>
        </authorList>
    </citation>
    <scope>NUCLEOTIDE SEQUENCE [LARGE SCALE GENOMIC DNA]</scope>
    <source>
        <strain evidence="2">4287</strain>
    </source>
</reference>
<protein>
    <submittedName>
        <fullName evidence="2">Uncharacterized protein</fullName>
    </submittedName>
</protein>
<dbReference type="GeneID" id="28962496"/>
<proteinExistence type="predicted"/>
<dbReference type="AlphaFoldDB" id="A0A0J9W0Z0"/>
<feature type="region of interest" description="Disordered" evidence="1">
    <location>
        <begin position="86"/>
        <end position="105"/>
    </location>
</feature>
<reference evidence="2" key="1">
    <citation type="submission" date="2007-04" db="EMBL/GenBank/DDBJ databases">
        <authorList>
            <consortium name="The Broad Institute Genome Sequencing Platform"/>
            <person name="Birren B."/>
            <person name="Lander E."/>
            <person name="Galagan J."/>
            <person name="Nusbaum C."/>
            <person name="Devon K."/>
            <person name="Ma L.-J."/>
            <person name="Jaffe D."/>
            <person name="Butler J."/>
            <person name="Alvarez P."/>
            <person name="Gnerre S."/>
            <person name="Grabherr M."/>
            <person name="Kleber M."/>
            <person name="Mauceli E."/>
            <person name="Brockman W."/>
            <person name="MacCallum I.A."/>
            <person name="Young S."/>
            <person name="LaButti K."/>
            <person name="DeCaprio D."/>
            <person name="Crawford M."/>
            <person name="Koehrsen M."/>
            <person name="Engels R."/>
            <person name="Montgomery P."/>
            <person name="Pearson M."/>
            <person name="Howarth C."/>
            <person name="Larson L."/>
            <person name="White J."/>
            <person name="O'Leary S."/>
            <person name="Kodira C."/>
            <person name="Zeng Q."/>
            <person name="Yandava C."/>
            <person name="Alvarado L."/>
            <person name="Kistler C."/>
            <person name="Shim W.-B."/>
            <person name="Kang S."/>
            <person name="Woloshuk C."/>
        </authorList>
    </citation>
    <scope>NUCLEOTIDE SEQUENCE</scope>
    <source>
        <strain evidence="2">4287</strain>
    </source>
</reference>
<accession>A0A0J9W0Z0</accession>
<dbReference type="EMBL" id="DS231720">
    <property type="protein sequence ID" value="KNB16764.1"/>
    <property type="molecule type" value="Genomic_DNA"/>
</dbReference>
<organism evidence="2 3">
    <name type="scientific">Fusarium oxysporum f. sp. lycopersici (strain 4287 / CBS 123668 / FGSC 9935 / NRRL 34936)</name>
    <name type="common">Fusarium vascular wilt of tomato</name>
    <dbReference type="NCBI Taxonomy" id="426428"/>
    <lineage>
        <taxon>Eukaryota</taxon>
        <taxon>Fungi</taxon>
        <taxon>Dikarya</taxon>
        <taxon>Ascomycota</taxon>
        <taxon>Pezizomycotina</taxon>
        <taxon>Sordariomycetes</taxon>
        <taxon>Hypocreomycetidae</taxon>
        <taxon>Hypocreales</taxon>
        <taxon>Nectriaceae</taxon>
        <taxon>Fusarium</taxon>
        <taxon>Fusarium oxysporum species complex</taxon>
    </lineage>
</organism>
<sequence>MPMKVIQKLLHHLIMRRITKVSPATTVPFAQCNVRHCSKTKEKKRLHQSERRLSRRVPKFTKRAEQSMSEGSWVACLLTRPRPRRRWSMRSKKSSNICDSGDIEA</sequence>
<dbReference type="RefSeq" id="XP_018254809.1">
    <property type="nucleotide sequence ID" value="XM_018402149.1"/>
</dbReference>
<name>A0A0J9W0Z0_FUSO4</name>
<dbReference type="VEuPathDB" id="FungiDB:FOXG_21790"/>
<gene>
    <name evidence="2" type="ORF">FOXG_21790</name>
</gene>
<dbReference type="KEGG" id="fox:FOXG_21790"/>